<reference evidence="9 11" key="3">
    <citation type="submission" date="2018-03" db="EMBL/GenBank/DDBJ databases">
        <title>Genomic Encyclopedia of Archaeal and Bacterial Type Strains, Phase II (KMG-II): from individual species to whole genera.</title>
        <authorList>
            <person name="Goeker M."/>
        </authorList>
    </citation>
    <scope>NUCLEOTIDE SEQUENCE [LARGE SCALE GENOMIC DNA]</scope>
    <source>
        <strain evidence="9 11">DSM 25227</strain>
    </source>
</reference>
<evidence type="ECO:0000313" key="11">
    <source>
        <dbReference type="Proteomes" id="UP000245839"/>
    </source>
</evidence>
<dbReference type="GO" id="GO:0009306">
    <property type="term" value="P:protein secretion"/>
    <property type="evidence" value="ECO:0007669"/>
    <property type="project" value="InterPro"/>
</dbReference>
<keyword evidence="5" id="KW-0998">Cell outer membrane</keyword>
<feature type="domain" description="Secretin/TonB short N-terminal" evidence="8">
    <location>
        <begin position="52"/>
        <end position="100"/>
    </location>
</feature>
<reference evidence="10" key="2">
    <citation type="submission" date="2016-10" db="EMBL/GenBank/DDBJ databases">
        <authorList>
            <person name="Cai Z."/>
        </authorList>
    </citation>
    <scope>NUCLEOTIDE SEQUENCE [LARGE SCALE GENOMIC DNA]</scope>
    <source>
        <strain evidence="10">DSM 25227</strain>
    </source>
</reference>
<evidence type="ECO:0000256" key="3">
    <source>
        <dbReference type="ARBA" id="ARBA00022729"/>
    </source>
</evidence>
<keyword evidence="11" id="KW-1185">Reference proteome</keyword>
<comment type="similarity">
    <text evidence="6">Belongs to the bacterial secretin family.</text>
</comment>
<reference evidence="12" key="1">
    <citation type="submission" date="2016-10" db="EMBL/GenBank/DDBJ databases">
        <authorList>
            <person name="Varghese N."/>
            <person name="Submissions S."/>
        </authorList>
    </citation>
    <scope>NUCLEOTIDE SEQUENCE [LARGE SCALE GENOMIC DNA]</scope>
    <source>
        <strain evidence="12">DSM 25227</strain>
    </source>
</reference>
<evidence type="ECO:0000256" key="7">
    <source>
        <dbReference type="SAM" id="SignalP"/>
    </source>
</evidence>
<dbReference type="GO" id="GO:0015627">
    <property type="term" value="C:type II protein secretion system complex"/>
    <property type="evidence" value="ECO:0007669"/>
    <property type="project" value="TreeGrafter"/>
</dbReference>
<dbReference type="PANTHER" id="PTHR30332:SF24">
    <property type="entry name" value="SECRETIN GSPD-RELATED"/>
    <property type="match status" value="1"/>
</dbReference>
<protein>
    <submittedName>
        <fullName evidence="10">Type II secretory pathway component GspD/PulD (Secretin)</fullName>
    </submittedName>
</protein>
<evidence type="ECO:0000256" key="6">
    <source>
        <dbReference type="RuleBase" id="RU004003"/>
    </source>
</evidence>
<evidence type="ECO:0000259" key="8">
    <source>
        <dbReference type="SMART" id="SM00965"/>
    </source>
</evidence>
<dbReference type="SMART" id="SM00965">
    <property type="entry name" value="STN"/>
    <property type="match status" value="1"/>
</dbReference>
<organism evidence="10 12">
    <name type="scientific">Jannaschia seohaensis</name>
    <dbReference type="NCBI Taxonomy" id="475081"/>
    <lineage>
        <taxon>Bacteria</taxon>
        <taxon>Pseudomonadati</taxon>
        <taxon>Pseudomonadota</taxon>
        <taxon>Alphaproteobacteria</taxon>
        <taxon>Rhodobacterales</taxon>
        <taxon>Roseobacteraceae</taxon>
        <taxon>Jannaschia</taxon>
    </lineage>
</organism>
<accession>A0A2Y9AI16</accession>
<keyword evidence="2" id="KW-0813">Transport</keyword>
<keyword evidence="4" id="KW-0472">Membrane</keyword>
<dbReference type="EMBL" id="UETC01000002">
    <property type="protein sequence ID" value="SSA42017.1"/>
    <property type="molecule type" value="Genomic_DNA"/>
</dbReference>
<keyword evidence="3 7" id="KW-0732">Signal</keyword>
<evidence type="ECO:0000256" key="2">
    <source>
        <dbReference type="ARBA" id="ARBA00022448"/>
    </source>
</evidence>
<evidence type="ECO:0000256" key="5">
    <source>
        <dbReference type="ARBA" id="ARBA00023237"/>
    </source>
</evidence>
<dbReference type="InterPro" id="IPR004846">
    <property type="entry name" value="T2SS/T3SS_dom"/>
</dbReference>
<evidence type="ECO:0000256" key="4">
    <source>
        <dbReference type="ARBA" id="ARBA00023136"/>
    </source>
</evidence>
<dbReference type="InterPro" id="IPR011662">
    <property type="entry name" value="Secretin/TonB_short_N"/>
</dbReference>
<evidence type="ECO:0000256" key="1">
    <source>
        <dbReference type="ARBA" id="ARBA00004370"/>
    </source>
</evidence>
<sequence length="560" mass="61174">MISKISKLIACGLCSLSIAVSAHAQGRVTVDNVFFQTDLRMALEDIAAQTGVNIVADPGVQGVVTVTIQDASIEAALDLLLAGTNYRSVRRADYFLVFTPDPRADLFAEVSETRMISLSGLEAAAARDLLVEPLRKYVRADNENRRLVVTAPPDLVELIVRDIETIDRPRLDETVFYALTYVSATGARDLLPDGLQSYVRADQVRNSLSITAPPAVRQELLQLLRRLDQPLPPTNVDGRDVFDTGILELNYVTAEAVTNLLPENLSQFVRADKVSNTVSIHAPPAIAQQIHSDIARIDQPRQHIMLEARVVVLDTTAFLNLGTNFDAPGLRAGLNRTEGGTDISEIALGYTSSRSFTNALGLTLNLLSQNNQASIISSPQVLAQDGIESVIRVTTAEFFQILTEDDSFIRSDLEEIETGTILRITPRLGRDGTLTLNMELEVSDVVARGNQNLPVVNRRTVQNTVQIENGGTAAVAGLSDLRNQQGRSGIPGLRNLPLFGRTNTMESRTRQLAIFITGTLVDPDERRFRTGNADPVPLGTVDEDLFRAELAASIERLGYR</sequence>
<feature type="chain" id="PRO_5044071879" evidence="7">
    <location>
        <begin position="25"/>
        <end position="560"/>
    </location>
</feature>
<evidence type="ECO:0000313" key="10">
    <source>
        <dbReference type="EMBL" id="SSA42017.1"/>
    </source>
</evidence>
<dbReference type="Pfam" id="PF00263">
    <property type="entry name" value="Secretin"/>
    <property type="match status" value="1"/>
</dbReference>
<evidence type="ECO:0000313" key="12">
    <source>
        <dbReference type="Proteomes" id="UP000251571"/>
    </source>
</evidence>
<dbReference type="AlphaFoldDB" id="A0A2Y9AI16"/>
<gene>
    <name evidence="9" type="ORF">BCF38_102664</name>
    <name evidence="10" type="ORF">SAMN05421539_102664</name>
</gene>
<dbReference type="Proteomes" id="UP000245839">
    <property type="component" value="Unassembled WGS sequence"/>
</dbReference>
<proteinExistence type="inferred from homology"/>
<dbReference type="InterPro" id="IPR050810">
    <property type="entry name" value="Bact_Secretion_Sys_Channel"/>
</dbReference>
<dbReference type="Pfam" id="PF07660">
    <property type="entry name" value="STN"/>
    <property type="match status" value="1"/>
</dbReference>
<name>A0A2Y9AI16_9RHOB</name>
<dbReference type="GO" id="GO:0019867">
    <property type="term" value="C:outer membrane"/>
    <property type="evidence" value="ECO:0007669"/>
    <property type="project" value="InterPro"/>
</dbReference>
<dbReference type="EMBL" id="QGDJ01000002">
    <property type="protein sequence ID" value="PWJ21411.1"/>
    <property type="molecule type" value="Genomic_DNA"/>
</dbReference>
<dbReference type="Gene3D" id="3.30.1370.130">
    <property type="match status" value="1"/>
</dbReference>
<dbReference type="Proteomes" id="UP000251571">
    <property type="component" value="Unassembled WGS sequence"/>
</dbReference>
<evidence type="ECO:0000313" key="9">
    <source>
        <dbReference type="EMBL" id="PWJ21411.1"/>
    </source>
</evidence>
<feature type="signal peptide" evidence="7">
    <location>
        <begin position="1"/>
        <end position="24"/>
    </location>
</feature>
<comment type="subcellular location">
    <subcellularLocation>
        <location evidence="1">Membrane</location>
    </subcellularLocation>
</comment>
<dbReference type="PANTHER" id="PTHR30332">
    <property type="entry name" value="PROBABLE GENERAL SECRETION PATHWAY PROTEIN D"/>
    <property type="match status" value="1"/>
</dbReference>